<keyword evidence="7 8" id="KW-0998">Cell outer membrane</keyword>
<dbReference type="PANTHER" id="PTHR47234:SF3">
    <property type="entry name" value="SECRETIN_TONB SHORT N-TERMINAL DOMAIN-CONTAINING PROTEIN"/>
    <property type="match status" value="1"/>
</dbReference>
<evidence type="ECO:0000259" key="12">
    <source>
        <dbReference type="Pfam" id="PF07715"/>
    </source>
</evidence>
<dbReference type="Pfam" id="PF07715">
    <property type="entry name" value="Plug"/>
    <property type="match status" value="1"/>
</dbReference>
<evidence type="ECO:0000256" key="9">
    <source>
        <dbReference type="RuleBase" id="RU003357"/>
    </source>
</evidence>
<dbReference type="InterPro" id="IPR012910">
    <property type="entry name" value="Plug_dom"/>
</dbReference>
<evidence type="ECO:0000256" key="5">
    <source>
        <dbReference type="ARBA" id="ARBA00023077"/>
    </source>
</evidence>
<comment type="caution">
    <text evidence="13">The sequence shown here is derived from an EMBL/GenBank/DDBJ whole genome shotgun (WGS) entry which is preliminary data.</text>
</comment>
<comment type="subcellular location">
    <subcellularLocation>
        <location evidence="1 8">Cell outer membrane</location>
        <topology evidence="1 8">Multi-pass membrane protein</topology>
    </subcellularLocation>
</comment>
<dbReference type="PROSITE" id="PS52016">
    <property type="entry name" value="TONB_DEPENDENT_REC_3"/>
    <property type="match status" value="1"/>
</dbReference>
<dbReference type="InterPro" id="IPR000531">
    <property type="entry name" value="Beta-barrel_TonB"/>
</dbReference>
<evidence type="ECO:0000256" key="8">
    <source>
        <dbReference type="PROSITE-ProRule" id="PRU01360"/>
    </source>
</evidence>
<gene>
    <name evidence="13" type="ORF">DI569_08450</name>
</gene>
<feature type="domain" description="TonB-dependent receptor plug" evidence="12">
    <location>
        <begin position="73"/>
        <end position="187"/>
    </location>
</feature>
<keyword evidence="6 8" id="KW-0472">Membrane</keyword>
<evidence type="ECO:0000256" key="6">
    <source>
        <dbReference type="ARBA" id="ARBA00023136"/>
    </source>
</evidence>
<evidence type="ECO:0000313" key="14">
    <source>
        <dbReference type="Proteomes" id="UP000248597"/>
    </source>
</evidence>
<dbReference type="Pfam" id="PF00593">
    <property type="entry name" value="TonB_dep_Rec_b-barrel"/>
    <property type="match status" value="1"/>
</dbReference>
<evidence type="ECO:0000256" key="2">
    <source>
        <dbReference type="ARBA" id="ARBA00022448"/>
    </source>
</evidence>
<protein>
    <submittedName>
        <fullName evidence="13">TonB-dependent receptor</fullName>
    </submittedName>
</protein>
<organism evidence="13 14">
    <name type="scientific">Sphingopyxis macrogoltabida</name>
    <name type="common">Sphingomonas macrogoltabidus</name>
    <dbReference type="NCBI Taxonomy" id="33050"/>
    <lineage>
        <taxon>Bacteria</taxon>
        <taxon>Pseudomonadati</taxon>
        <taxon>Pseudomonadota</taxon>
        <taxon>Alphaproteobacteria</taxon>
        <taxon>Sphingomonadales</taxon>
        <taxon>Sphingomonadaceae</taxon>
        <taxon>Sphingopyxis</taxon>
    </lineage>
</organism>
<accession>A0A2W5KZ62</accession>
<evidence type="ECO:0000256" key="1">
    <source>
        <dbReference type="ARBA" id="ARBA00004571"/>
    </source>
</evidence>
<keyword evidence="2 8" id="KW-0813">Transport</keyword>
<comment type="similarity">
    <text evidence="8 9">Belongs to the TonB-dependent receptor family.</text>
</comment>
<reference evidence="13 14" key="1">
    <citation type="submission" date="2017-08" db="EMBL/GenBank/DDBJ databases">
        <title>Infants hospitalized years apart are colonized by the same room-sourced microbial strains.</title>
        <authorList>
            <person name="Brooks B."/>
            <person name="Olm M.R."/>
            <person name="Firek B.A."/>
            <person name="Baker R."/>
            <person name="Thomas B.C."/>
            <person name="Morowitz M.J."/>
            <person name="Banfield J.F."/>
        </authorList>
    </citation>
    <scope>NUCLEOTIDE SEQUENCE [LARGE SCALE GENOMIC DNA]</scope>
    <source>
        <strain evidence="13">S2_005_003_R2_47</strain>
    </source>
</reference>
<keyword evidence="3 8" id="KW-1134">Transmembrane beta strand</keyword>
<dbReference type="AlphaFoldDB" id="A0A2W5KZ62"/>
<evidence type="ECO:0000256" key="7">
    <source>
        <dbReference type="ARBA" id="ARBA00023237"/>
    </source>
</evidence>
<dbReference type="GO" id="GO:0009279">
    <property type="term" value="C:cell outer membrane"/>
    <property type="evidence" value="ECO:0007669"/>
    <property type="project" value="UniProtKB-SubCell"/>
</dbReference>
<evidence type="ECO:0000259" key="11">
    <source>
        <dbReference type="Pfam" id="PF00593"/>
    </source>
</evidence>
<dbReference type="PANTHER" id="PTHR47234">
    <property type="match status" value="1"/>
</dbReference>
<dbReference type="Proteomes" id="UP000248597">
    <property type="component" value="Unassembled WGS sequence"/>
</dbReference>
<keyword evidence="13" id="KW-0675">Receptor</keyword>
<evidence type="ECO:0000256" key="3">
    <source>
        <dbReference type="ARBA" id="ARBA00022452"/>
    </source>
</evidence>
<evidence type="ECO:0000313" key="13">
    <source>
        <dbReference type="EMBL" id="PZQ22331.1"/>
    </source>
</evidence>
<dbReference type="InterPro" id="IPR036942">
    <property type="entry name" value="Beta-barrel_TonB_sf"/>
</dbReference>
<evidence type="ECO:0000256" key="4">
    <source>
        <dbReference type="ARBA" id="ARBA00022692"/>
    </source>
</evidence>
<keyword evidence="5 9" id="KW-0798">TonB box</keyword>
<sequence>MLNRKTPGRAIGSAASIMALAWAATATGAQAQDAVGDSAPLPAESAATAPADTAIADTDIIVTGSRTITDGANAPTPVTVVSSEQLTVAAPGNLAEAVGQLPAFRGSTRASSAGSAGTTLGASANLLSLRALSPFRTLILLDGRRVVPTQMTGAVDANMIPQGLLKRVDVVTGGASAAYGSDAVAGAVNFVLDTRYTGLKLNLQGGLSSRGDAGNMKASVTGGTSFADGRGHVLFSADYFNQDGIDLDYRGRKWAEAGWGVIGSSLTSPELIVAPNVRDATSSAGGVILGCQPAGTPCPLARMQFLPGGSLAPYNQGVNVSSSTMSGGDGSIRRANLIAGYRLKSFFGRLSYDVADGHTVFVEGNYNHLRSHYFGFNSGQFLGAPATIFADNAYLAPSIRATMTANGIQSFTMNRSNFDFGDMDFTNNTRTRRVVAGIDGDLGGSWKYSLYGSYGRSTFDLLTSNNPHIENLYNAIDAVVDPSSGRIVCRSTLLGLPIGQGCVPINTFGDGAPSADGLNYVLRTTFLNYDIDQVVVAGTVRGSLFSLPAGDVNVAVGLEYRRETAEQSSGPDNDVIRTGTGIRGYPAAQRNQPGAYFSSPAAGYEGDFSVREGFIEIAAPILRDTPFFQALDVNGAVRYADYSSVGGVVTWKAGAIWAPVEDIRFRVTRSRDIRAPSIQERFQPSSPVIGQPVNDPLNGGARVTVTQVNQGNLALSEEKADSLTLGVVLRPRFLPGLSASVDYFNIKVKDVIAAQTREAVLAACGTSCPEVIRNPDGSLNSIITKQSNLAELRTKGEDYELGYTTDTSGIGLNGRLNLRLLATHTRSLSLIQNGVVLERVGDLNVVTSQSIPGVAKWTGQFSVEYRSERFKLFVQERYIGPGNLDKVQRYVATQDTSIPARFYTDVTLGYTPPTLGGRMEFYFTVNNLFDKDPPIAPNGATIQPRASNGMLYDFIGRAYTGGVKFTF</sequence>
<dbReference type="Gene3D" id="2.40.170.20">
    <property type="entry name" value="TonB-dependent receptor, beta-barrel domain"/>
    <property type="match status" value="1"/>
</dbReference>
<dbReference type="Gene3D" id="2.170.130.10">
    <property type="entry name" value="TonB-dependent receptor, plug domain"/>
    <property type="match status" value="1"/>
</dbReference>
<dbReference type="SUPFAM" id="SSF56935">
    <property type="entry name" value="Porins"/>
    <property type="match status" value="1"/>
</dbReference>
<keyword evidence="10" id="KW-0732">Signal</keyword>
<feature type="signal peptide" evidence="10">
    <location>
        <begin position="1"/>
        <end position="31"/>
    </location>
</feature>
<dbReference type="EMBL" id="QFPJ01000015">
    <property type="protein sequence ID" value="PZQ22331.1"/>
    <property type="molecule type" value="Genomic_DNA"/>
</dbReference>
<dbReference type="InterPro" id="IPR037066">
    <property type="entry name" value="Plug_dom_sf"/>
</dbReference>
<proteinExistence type="inferred from homology"/>
<name>A0A2W5KZ62_SPHMC</name>
<feature type="chain" id="PRO_5015984350" evidence="10">
    <location>
        <begin position="32"/>
        <end position="967"/>
    </location>
</feature>
<dbReference type="InterPro" id="IPR039426">
    <property type="entry name" value="TonB-dep_rcpt-like"/>
</dbReference>
<keyword evidence="4 8" id="KW-0812">Transmembrane</keyword>
<evidence type="ECO:0000256" key="10">
    <source>
        <dbReference type="SAM" id="SignalP"/>
    </source>
</evidence>
<feature type="domain" description="TonB-dependent receptor-like beta-barrel" evidence="11">
    <location>
        <begin position="367"/>
        <end position="928"/>
    </location>
</feature>